<accession>A0A4S8LSQ4</accession>
<gene>
    <name evidence="1" type="ORF">K435DRAFT_800411</name>
</gene>
<dbReference type="AlphaFoldDB" id="A0A4S8LSQ4"/>
<dbReference type="EMBL" id="ML179276">
    <property type="protein sequence ID" value="THU92527.1"/>
    <property type="molecule type" value="Genomic_DNA"/>
</dbReference>
<proteinExistence type="predicted"/>
<protein>
    <submittedName>
        <fullName evidence="1">Uncharacterized protein</fullName>
    </submittedName>
</protein>
<dbReference type="Proteomes" id="UP000297245">
    <property type="component" value="Unassembled WGS sequence"/>
</dbReference>
<reference evidence="1 2" key="1">
    <citation type="journal article" date="2019" name="Nat. Ecol. Evol.">
        <title>Megaphylogeny resolves global patterns of mushroom evolution.</title>
        <authorList>
            <person name="Varga T."/>
            <person name="Krizsan K."/>
            <person name="Foldi C."/>
            <person name="Dima B."/>
            <person name="Sanchez-Garcia M."/>
            <person name="Sanchez-Ramirez S."/>
            <person name="Szollosi G.J."/>
            <person name="Szarkandi J.G."/>
            <person name="Papp V."/>
            <person name="Albert L."/>
            <person name="Andreopoulos W."/>
            <person name="Angelini C."/>
            <person name="Antonin V."/>
            <person name="Barry K.W."/>
            <person name="Bougher N.L."/>
            <person name="Buchanan P."/>
            <person name="Buyck B."/>
            <person name="Bense V."/>
            <person name="Catcheside P."/>
            <person name="Chovatia M."/>
            <person name="Cooper J."/>
            <person name="Damon W."/>
            <person name="Desjardin D."/>
            <person name="Finy P."/>
            <person name="Geml J."/>
            <person name="Haridas S."/>
            <person name="Hughes K."/>
            <person name="Justo A."/>
            <person name="Karasinski D."/>
            <person name="Kautmanova I."/>
            <person name="Kiss B."/>
            <person name="Kocsube S."/>
            <person name="Kotiranta H."/>
            <person name="LaButti K.M."/>
            <person name="Lechner B.E."/>
            <person name="Liimatainen K."/>
            <person name="Lipzen A."/>
            <person name="Lukacs Z."/>
            <person name="Mihaltcheva S."/>
            <person name="Morgado L.N."/>
            <person name="Niskanen T."/>
            <person name="Noordeloos M.E."/>
            <person name="Ohm R.A."/>
            <person name="Ortiz-Santana B."/>
            <person name="Ovrebo C."/>
            <person name="Racz N."/>
            <person name="Riley R."/>
            <person name="Savchenko A."/>
            <person name="Shiryaev A."/>
            <person name="Soop K."/>
            <person name="Spirin V."/>
            <person name="Szebenyi C."/>
            <person name="Tomsovsky M."/>
            <person name="Tulloss R.E."/>
            <person name="Uehling J."/>
            <person name="Grigoriev I.V."/>
            <person name="Vagvolgyi C."/>
            <person name="Papp T."/>
            <person name="Martin F.M."/>
            <person name="Miettinen O."/>
            <person name="Hibbett D.S."/>
            <person name="Nagy L.G."/>
        </authorList>
    </citation>
    <scope>NUCLEOTIDE SEQUENCE [LARGE SCALE GENOMIC DNA]</scope>
    <source>
        <strain evidence="1 2">CBS 962.96</strain>
    </source>
</reference>
<name>A0A4S8LSQ4_DENBC</name>
<organism evidence="1 2">
    <name type="scientific">Dendrothele bispora (strain CBS 962.96)</name>
    <dbReference type="NCBI Taxonomy" id="1314807"/>
    <lineage>
        <taxon>Eukaryota</taxon>
        <taxon>Fungi</taxon>
        <taxon>Dikarya</taxon>
        <taxon>Basidiomycota</taxon>
        <taxon>Agaricomycotina</taxon>
        <taxon>Agaricomycetes</taxon>
        <taxon>Agaricomycetidae</taxon>
        <taxon>Agaricales</taxon>
        <taxon>Agaricales incertae sedis</taxon>
        <taxon>Dendrothele</taxon>
    </lineage>
</organism>
<evidence type="ECO:0000313" key="2">
    <source>
        <dbReference type="Proteomes" id="UP000297245"/>
    </source>
</evidence>
<keyword evidence="2" id="KW-1185">Reference proteome</keyword>
<evidence type="ECO:0000313" key="1">
    <source>
        <dbReference type="EMBL" id="THU92527.1"/>
    </source>
</evidence>
<sequence length="169" mass="18348">MFVNHRALLLKSNLDVELMVVGCKEIGHPTPHDTQEANLQAYGLTLATALPLIGGIKILNQGAKRALEIPKRGLQGAKSGDGEGYNSQMRTTCSLDQNARNSVKAGNSMKEGLNAWAQRVLTSKSTTAGLCANPEVKYNKSGEVEKTNEADRMYIKRISWGESDSKDSK</sequence>